<evidence type="ECO:0000256" key="1">
    <source>
        <dbReference type="SAM" id="MobiDB-lite"/>
    </source>
</evidence>
<dbReference type="EMBL" id="JANIIK010000116">
    <property type="protein sequence ID" value="KAJ3587361.1"/>
    <property type="molecule type" value="Genomic_DNA"/>
</dbReference>
<comment type="caution">
    <text evidence="2">The sequence shown here is derived from an EMBL/GenBank/DDBJ whole genome shotgun (WGS) entry which is preliminary data.</text>
</comment>
<evidence type="ECO:0000313" key="3">
    <source>
        <dbReference type="Proteomes" id="UP001148018"/>
    </source>
</evidence>
<name>A0A9Q0DFF6_9TELE</name>
<accession>A0A9Q0DFF6</accession>
<proteinExistence type="predicted"/>
<feature type="region of interest" description="Disordered" evidence="1">
    <location>
        <begin position="1"/>
        <end position="27"/>
    </location>
</feature>
<protein>
    <submittedName>
        <fullName evidence="2">Uncharacterized protein</fullName>
    </submittedName>
</protein>
<sequence>MWMRLTTCHPYPGPRAPGPAAPRCNEGLGREQIGLQCGASVLDSGAPGGKPGAGSPGSDERDLGGPQCLAGDSVISSSTPPHAASDAMLLRLSLANEEDGDEEEGEEEGEDRACPVEDERVWEFHEYKKY</sequence>
<reference evidence="2" key="1">
    <citation type="submission" date="2022-07" db="EMBL/GenBank/DDBJ databases">
        <title>Chromosome-level genome of Muraenolepis orangiensis.</title>
        <authorList>
            <person name="Kim J."/>
        </authorList>
    </citation>
    <scope>NUCLEOTIDE SEQUENCE</scope>
    <source>
        <strain evidence="2">KU_S4_2022</strain>
        <tissue evidence="2">Muscle</tissue>
    </source>
</reference>
<dbReference type="AlphaFoldDB" id="A0A9Q0DFF6"/>
<feature type="region of interest" description="Disordered" evidence="1">
    <location>
        <begin position="40"/>
        <end position="117"/>
    </location>
</feature>
<feature type="compositionally biased region" description="Pro residues" evidence="1">
    <location>
        <begin position="11"/>
        <end position="20"/>
    </location>
</feature>
<feature type="compositionally biased region" description="Acidic residues" evidence="1">
    <location>
        <begin position="96"/>
        <end position="110"/>
    </location>
</feature>
<organism evidence="2 3">
    <name type="scientific">Muraenolepis orangiensis</name>
    <name type="common">Patagonian moray cod</name>
    <dbReference type="NCBI Taxonomy" id="630683"/>
    <lineage>
        <taxon>Eukaryota</taxon>
        <taxon>Metazoa</taxon>
        <taxon>Chordata</taxon>
        <taxon>Craniata</taxon>
        <taxon>Vertebrata</taxon>
        <taxon>Euteleostomi</taxon>
        <taxon>Actinopterygii</taxon>
        <taxon>Neopterygii</taxon>
        <taxon>Teleostei</taxon>
        <taxon>Neoteleostei</taxon>
        <taxon>Acanthomorphata</taxon>
        <taxon>Zeiogadaria</taxon>
        <taxon>Gadariae</taxon>
        <taxon>Gadiformes</taxon>
        <taxon>Muraenolepidoidei</taxon>
        <taxon>Muraenolepididae</taxon>
        <taxon>Muraenolepis</taxon>
    </lineage>
</organism>
<keyword evidence="3" id="KW-1185">Reference proteome</keyword>
<evidence type="ECO:0000313" key="2">
    <source>
        <dbReference type="EMBL" id="KAJ3587361.1"/>
    </source>
</evidence>
<dbReference type="Proteomes" id="UP001148018">
    <property type="component" value="Unassembled WGS sequence"/>
</dbReference>
<feature type="compositionally biased region" description="Gly residues" evidence="1">
    <location>
        <begin position="46"/>
        <end position="55"/>
    </location>
</feature>
<gene>
    <name evidence="2" type="ORF">NHX12_010959</name>
</gene>